<dbReference type="GO" id="GO:0016491">
    <property type="term" value="F:oxidoreductase activity"/>
    <property type="evidence" value="ECO:0007669"/>
    <property type="project" value="InterPro"/>
</dbReference>
<organism evidence="3 4">
    <name type="scientific">Desulfovibrio piger</name>
    <dbReference type="NCBI Taxonomy" id="901"/>
    <lineage>
        <taxon>Bacteria</taxon>
        <taxon>Pseudomonadati</taxon>
        <taxon>Thermodesulfobacteriota</taxon>
        <taxon>Desulfovibrionia</taxon>
        <taxon>Desulfovibrionales</taxon>
        <taxon>Desulfovibrionaceae</taxon>
        <taxon>Desulfovibrio</taxon>
    </lineage>
</organism>
<evidence type="ECO:0000259" key="2">
    <source>
        <dbReference type="Pfam" id="PF01323"/>
    </source>
</evidence>
<dbReference type="InterPro" id="IPR017937">
    <property type="entry name" value="Thioredoxin_CS"/>
</dbReference>
<dbReference type="RefSeq" id="WP_168935075.1">
    <property type="nucleotide sequence ID" value="NZ_JABAFY010000008.1"/>
</dbReference>
<comment type="caution">
    <text evidence="3">The sequence shown here is derived from an EMBL/GenBank/DDBJ whole genome shotgun (WGS) entry which is preliminary data.</text>
</comment>
<protein>
    <recommendedName>
        <fullName evidence="2">DSBA-like thioredoxin domain-containing protein</fullName>
    </recommendedName>
</protein>
<evidence type="ECO:0000256" key="1">
    <source>
        <dbReference type="ARBA" id="ARBA00023284"/>
    </source>
</evidence>
<feature type="domain" description="DSBA-like thioredoxin" evidence="2">
    <location>
        <begin position="7"/>
        <end position="176"/>
    </location>
</feature>
<dbReference type="InterPro" id="IPR036249">
    <property type="entry name" value="Thioredoxin-like_sf"/>
</dbReference>
<reference evidence="3 4" key="1">
    <citation type="submission" date="2020-04" db="EMBL/GenBank/DDBJ databases">
        <authorList>
            <person name="Hitch T.C.A."/>
            <person name="Wylensek D."/>
            <person name="Clavel T."/>
        </authorList>
    </citation>
    <scope>NUCLEOTIDE SEQUENCE [LARGE SCALE GENOMIC DNA]</scope>
    <source>
        <strain evidence="3 4">PG-251-APC-1</strain>
    </source>
</reference>
<dbReference type="InterPro" id="IPR001853">
    <property type="entry name" value="DSBA-like_thioredoxin_dom"/>
</dbReference>
<dbReference type="EMBL" id="JABAFY010000008">
    <property type="protein sequence ID" value="NME51648.1"/>
    <property type="molecule type" value="Genomic_DNA"/>
</dbReference>
<dbReference type="Pfam" id="PF01323">
    <property type="entry name" value="DSBA"/>
    <property type="match status" value="1"/>
</dbReference>
<dbReference type="Gene3D" id="3.40.30.10">
    <property type="entry name" value="Glutaredoxin"/>
    <property type="match status" value="1"/>
</dbReference>
<gene>
    <name evidence="3" type="ORF">HF854_03670</name>
</gene>
<dbReference type="SUPFAM" id="SSF52833">
    <property type="entry name" value="Thioredoxin-like"/>
    <property type="match status" value="1"/>
</dbReference>
<proteinExistence type="predicted"/>
<dbReference type="Proteomes" id="UP000522333">
    <property type="component" value="Unassembled WGS sequence"/>
</dbReference>
<evidence type="ECO:0000313" key="3">
    <source>
        <dbReference type="EMBL" id="NME51648.1"/>
    </source>
</evidence>
<name>A0A848CBE6_9BACT</name>
<dbReference type="Gene3D" id="1.10.472.60">
    <property type="entry name" value="putative protein disulfide isomerase domain"/>
    <property type="match status" value="1"/>
</dbReference>
<dbReference type="AlphaFoldDB" id="A0A848CBE6"/>
<accession>A0A848CBE6</accession>
<keyword evidence="1" id="KW-0676">Redox-active center</keyword>
<sequence>MNLLYLTDVFCPWCYGFAPVMRRLAAEHPELPVRVLGGNLMDEPQPLTGMLEEYPTIREFFARLQETTGQSTEHFRQALEQAVAGTGPDLLMHSPAMNLPLAALRHLAPGHELEQMEAFQMAFYAQGRDVMAAGEQAAIAAAWLPAGTPADALTAAMADPAIRSAARHDAAEAEEVMGEFLLYPTLYLEHDGQRTLLARGYSDYASVRAKLDDALRGVRESPVAQGAACSLDGKCCF</sequence>
<evidence type="ECO:0000313" key="4">
    <source>
        <dbReference type="Proteomes" id="UP000522333"/>
    </source>
</evidence>
<dbReference type="PROSITE" id="PS00194">
    <property type="entry name" value="THIOREDOXIN_1"/>
    <property type="match status" value="1"/>
</dbReference>